<dbReference type="FunFam" id="3.40.50.2000:FF:000037">
    <property type="entry name" value="Glycosyltransferase"/>
    <property type="match status" value="1"/>
</dbReference>
<dbReference type="GO" id="GO:0016135">
    <property type="term" value="P:saponin biosynthetic process"/>
    <property type="evidence" value="ECO:0007669"/>
    <property type="project" value="UniProtKB-ARBA"/>
</dbReference>
<comment type="similarity">
    <text evidence="2 4">Belongs to the UDP-glycosyltransferase family.</text>
</comment>
<accession>A0AAW1J4P6</accession>
<dbReference type="Gene3D" id="3.40.50.2000">
    <property type="entry name" value="Glycogen Phosphorylase B"/>
    <property type="match status" value="2"/>
</dbReference>
<gene>
    <name evidence="6" type="ORF">RND81_08G076100</name>
</gene>
<evidence type="ECO:0000313" key="6">
    <source>
        <dbReference type="EMBL" id="KAK9698002.1"/>
    </source>
</evidence>
<keyword evidence="3 4" id="KW-0808">Transferase</keyword>
<evidence type="ECO:0000256" key="4">
    <source>
        <dbReference type="RuleBase" id="RU003718"/>
    </source>
</evidence>
<evidence type="ECO:0000256" key="3">
    <source>
        <dbReference type="ARBA" id="ARBA00022679"/>
    </source>
</evidence>
<dbReference type="EMBL" id="JBDFQZ010000008">
    <property type="protein sequence ID" value="KAK9698002.1"/>
    <property type="molecule type" value="Genomic_DNA"/>
</dbReference>
<dbReference type="Proteomes" id="UP001443914">
    <property type="component" value="Unassembled WGS sequence"/>
</dbReference>
<dbReference type="InterPro" id="IPR035595">
    <property type="entry name" value="UDP_glycos_trans_CS"/>
</dbReference>
<dbReference type="Pfam" id="PF00201">
    <property type="entry name" value="UDPGT"/>
    <property type="match status" value="1"/>
</dbReference>
<evidence type="ECO:0000256" key="2">
    <source>
        <dbReference type="ARBA" id="ARBA00009995"/>
    </source>
</evidence>
<dbReference type="PANTHER" id="PTHR48049">
    <property type="entry name" value="GLYCOSYLTRANSFERASE"/>
    <property type="match status" value="1"/>
</dbReference>
<keyword evidence="4" id="KW-0328">Glycosyltransferase</keyword>
<keyword evidence="7" id="KW-1185">Reference proteome</keyword>
<dbReference type="GO" id="GO:0016104">
    <property type="term" value="P:triterpenoid biosynthetic process"/>
    <property type="evidence" value="ECO:0007669"/>
    <property type="project" value="UniProtKB-ARBA"/>
</dbReference>
<comment type="caution">
    <text evidence="6">The sequence shown here is derived from an EMBL/GenBank/DDBJ whole genome shotgun (WGS) entry which is preliminary data.</text>
</comment>
<dbReference type="EC" id="2.4.1.-" evidence="5"/>
<dbReference type="InterPro" id="IPR002213">
    <property type="entry name" value="UDP_glucos_trans"/>
</dbReference>
<evidence type="ECO:0000256" key="1">
    <source>
        <dbReference type="ARBA" id="ARBA00004721"/>
    </source>
</evidence>
<reference evidence="6" key="1">
    <citation type="submission" date="2024-03" db="EMBL/GenBank/DDBJ databases">
        <title>WGS assembly of Saponaria officinalis var. Norfolk2.</title>
        <authorList>
            <person name="Jenkins J."/>
            <person name="Shu S."/>
            <person name="Grimwood J."/>
            <person name="Barry K."/>
            <person name="Goodstein D."/>
            <person name="Schmutz J."/>
            <person name="Leebens-Mack J."/>
            <person name="Osbourn A."/>
        </authorList>
    </citation>
    <scope>NUCLEOTIDE SEQUENCE [LARGE SCALE GENOMIC DNA]</scope>
    <source>
        <strain evidence="6">JIC</strain>
    </source>
</reference>
<dbReference type="GO" id="GO:0035251">
    <property type="term" value="F:UDP-glucosyltransferase activity"/>
    <property type="evidence" value="ECO:0007669"/>
    <property type="project" value="InterPro"/>
</dbReference>
<protein>
    <recommendedName>
        <fullName evidence="5">Glycosyltransferase</fullName>
        <ecNumber evidence="5">2.4.1.-</ecNumber>
    </recommendedName>
</protein>
<proteinExistence type="inferred from homology"/>
<dbReference type="SUPFAM" id="SSF53756">
    <property type="entry name" value="UDP-Glycosyltransferase/glycogen phosphorylase"/>
    <property type="match status" value="1"/>
</dbReference>
<dbReference type="PROSITE" id="PS00375">
    <property type="entry name" value="UDPGT"/>
    <property type="match status" value="1"/>
</dbReference>
<name>A0AAW1J4P6_SAPOF</name>
<dbReference type="PANTHER" id="PTHR48049:SF34">
    <property type="entry name" value="UDP-GLYCOSYLTRANSFERASE 79B30-LIKE"/>
    <property type="match status" value="1"/>
</dbReference>
<sequence>MSEGNGKPLHIAMCPWFAFGHITSFLHLANKLAERNHKISFFVPIKSKSQLLTHNHHPHLIKFIPITLPAVDGLPEGAETTADVPASARPLIMAAMDLTQDTIDDHLSSLKPDFIFFDFTEWVPRLARKHQVKSVFYSTVYVVTIAYLTPQARNLPINCLSEEEMVNPPPSFPVPSVKLKPHEARSLSNASEAKFGGGLSLFERLAVAFQECDAICVKSCRELEGPYCDYFQKHYSKPLLLAGPVIPELPAIKLDKSIDSWLNGFDKDSAIYCALGSECILRKDQFQELVLGLELTGIPFLAALKLPTDCETLELALPEGFTERIEGKGIVYVGWVQQQLILQHSSVGCFLTHCGAGSLSEAMVSDCQLVMLPQAVDQSINARMMSRDLRIGVEVEKGDQDGFFTREAVCEAVMTVMNRENEVARVVQANHDKYRDFLLTEGLEESYINGFIQSLEKLPA</sequence>
<dbReference type="CDD" id="cd03784">
    <property type="entry name" value="GT1_Gtf-like"/>
    <property type="match status" value="1"/>
</dbReference>
<dbReference type="FunFam" id="3.40.50.2000:FF:000087">
    <property type="entry name" value="Glycosyltransferase"/>
    <property type="match status" value="1"/>
</dbReference>
<organism evidence="6 7">
    <name type="scientific">Saponaria officinalis</name>
    <name type="common">Common soapwort</name>
    <name type="synonym">Lychnis saponaria</name>
    <dbReference type="NCBI Taxonomy" id="3572"/>
    <lineage>
        <taxon>Eukaryota</taxon>
        <taxon>Viridiplantae</taxon>
        <taxon>Streptophyta</taxon>
        <taxon>Embryophyta</taxon>
        <taxon>Tracheophyta</taxon>
        <taxon>Spermatophyta</taxon>
        <taxon>Magnoliopsida</taxon>
        <taxon>eudicotyledons</taxon>
        <taxon>Gunneridae</taxon>
        <taxon>Pentapetalae</taxon>
        <taxon>Caryophyllales</taxon>
        <taxon>Caryophyllaceae</taxon>
        <taxon>Caryophylleae</taxon>
        <taxon>Saponaria</taxon>
    </lineage>
</organism>
<comment type="pathway">
    <text evidence="1">Secondary metabolite biosynthesis; terpenoid biosynthesis.</text>
</comment>
<dbReference type="InterPro" id="IPR050481">
    <property type="entry name" value="UDP-glycosyltransf_plant"/>
</dbReference>
<evidence type="ECO:0000313" key="7">
    <source>
        <dbReference type="Proteomes" id="UP001443914"/>
    </source>
</evidence>
<dbReference type="AlphaFoldDB" id="A0AAW1J4P6"/>
<evidence type="ECO:0000256" key="5">
    <source>
        <dbReference type="RuleBase" id="RU362057"/>
    </source>
</evidence>